<dbReference type="EMBL" id="CM001879">
    <property type="protein sequence ID" value="EOX93882.1"/>
    <property type="molecule type" value="Genomic_DNA"/>
</dbReference>
<feature type="compositionally biased region" description="Basic and acidic residues" evidence="1">
    <location>
        <begin position="102"/>
        <end position="111"/>
    </location>
</feature>
<keyword evidence="3" id="KW-1185">Reference proteome</keyword>
<feature type="compositionally biased region" description="Acidic residues" evidence="1">
    <location>
        <begin position="112"/>
        <end position="125"/>
    </location>
</feature>
<dbReference type="HOGENOM" id="CLU_1848687_0_0_1"/>
<evidence type="ECO:0000313" key="3">
    <source>
        <dbReference type="Proteomes" id="UP000026915"/>
    </source>
</evidence>
<accession>A0A061DN76</accession>
<dbReference type="Proteomes" id="UP000026915">
    <property type="component" value="Chromosome 1"/>
</dbReference>
<gene>
    <name evidence="2" type="ORF">TCM_002878</name>
</gene>
<dbReference type="AlphaFoldDB" id="A0A061DN76"/>
<organism evidence="2 3">
    <name type="scientific">Theobroma cacao</name>
    <name type="common">Cacao</name>
    <name type="synonym">Cocoa</name>
    <dbReference type="NCBI Taxonomy" id="3641"/>
    <lineage>
        <taxon>Eukaryota</taxon>
        <taxon>Viridiplantae</taxon>
        <taxon>Streptophyta</taxon>
        <taxon>Embryophyta</taxon>
        <taxon>Tracheophyta</taxon>
        <taxon>Spermatophyta</taxon>
        <taxon>Magnoliopsida</taxon>
        <taxon>eudicotyledons</taxon>
        <taxon>Gunneridae</taxon>
        <taxon>Pentapetalae</taxon>
        <taxon>rosids</taxon>
        <taxon>malvids</taxon>
        <taxon>Malvales</taxon>
        <taxon>Malvaceae</taxon>
        <taxon>Byttnerioideae</taxon>
        <taxon>Theobroma</taxon>
    </lineage>
</organism>
<proteinExistence type="predicted"/>
<evidence type="ECO:0000313" key="2">
    <source>
        <dbReference type="EMBL" id="EOX93882.1"/>
    </source>
</evidence>
<reference evidence="2 3" key="1">
    <citation type="journal article" date="2013" name="Genome Biol.">
        <title>The genome sequence of the most widely cultivated cacao type and its use to identify candidate genes regulating pod color.</title>
        <authorList>
            <person name="Motamayor J.C."/>
            <person name="Mockaitis K."/>
            <person name="Schmutz J."/>
            <person name="Haiminen N."/>
            <person name="Iii D.L."/>
            <person name="Cornejo O."/>
            <person name="Findley S.D."/>
            <person name="Zheng P."/>
            <person name="Utro F."/>
            <person name="Royaert S."/>
            <person name="Saski C."/>
            <person name="Jenkins J."/>
            <person name="Podicheti R."/>
            <person name="Zhao M."/>
            <person name="Scheffler B.E."/>
            <person name="Stack J.C."/>
            <person name="Feltus F.A."/>
            <person name="Mustiga G.M."/>
            <person name="Amores F."/>
            <person name="Phillips W."/>
            <person name="Marelli J.P."/>
            <person name="May G.D."/>
            <person name="Shapiro H."/>
            <person name="Ma J."/>
            <person name="Bustamante C.D."/>
            <person name="Schnell R.J."/>
            <person name="Main D."/>
            <person name="Gilbert D."/>
            <person name="Parida L."/>
            <person name="Kuhn D.N."/>
        </authorList>
    </citation>
    <scope>NUCLEOTIDE SEQUENCE [LARGE SCALE GENOMIC DNA]</scope>
    <source>
        <strain evidence="3">cv. Matina 1-6</strain>
    </source>
</reference>
<dbReference type="InParanoid" id="A0A061DN76"/>
<name>A0A061DN76_THECC</name>
<protein>
    <submittedName>
        <fullName evidence="2">Uncharacterized protein</fullName>
    </submittedName>
</protein>
<sequence>MADQLPIIRFHYDNALIRGGLKYVNGLMEHFTFDPNKIRYILDDGLVEIYIEHAIDKLVFVEDEEKEKAGEVYFVNVKEHLSGSEDEEDGFSPSNERDEDEGNHSEYHDSDEFGDIVSDEEDMVDDAITRRGEIGRLFG</sequence>
<feature type="region of interest" description="Disordered" evidence="1">
    <location>
        <begin position="80"/>
        <end position="125"/>
    </location>
</feature>
<dbReference type="Gramene" id="EOX93882">
    <property type="protein sequence ID" value="EOX93882"/>
    <property type="gene ID" value="TCM_002878"/>
</dbReference>
<evidence type="ECO:0000256" key="1">
    <source>
        <dbReference type="SAM" id="MobiDB-lite"/>
    </source>
</evidence>